<dbReference type="Proteomes" id="UP001215598">
    <property type="component" value="Unassembled WGS sequence"/>
</dbReference>
<feature type="region of interest" description="Disordered" evidence="1">
    <location>
        <begin position="736"/>
        <end position="766"/>
    </location>
</feature>
<evidence type="ECO:0000313" key="2">
    <source>
        <dbReference type="EMBL" id="KAJ7713662.1"/>
    </source>
</evidence>
<feature type="region of interest" description="Disordered" evidence="1">
    <location>
        <begin position="1605"/>
        <end position="1652"/>
    </location>
</feature>
<accession>A0AAD7H788</accession>
<feature type="region of interest" description="Disordered" evidence="1">
    <location>
        <begin position="1213"/>
        <end position="1237"/>
    </location>
</feature>
<dbReference type="InterPro" id="IPR011011">
    <property type="entry name" value="Znf_FYVE_PHD"/>
</dbReference>
<feature type="compositionally biased region" description="Basic residues" evidence="1">
    <location>
        <begin position="736"/>
        <end position="745"/>
    </location>
</feature>
<keyword evidence="3" id="KW-1185">Reference proteome</keyword>
<feature type="compositionally biased region" description="Polar residues" evidence="1">
    <location>
        <begin position="1228"/>
        <end position="1237"/>
    </location>
</feature>
<protein>
    <recommendedName>
        <fullName evidence="4">Zinc finger PHD-type domain-containing protein</fullName>
    </recommendedName>
</protein>
<name>A0AAD7H788_9AGAR</name>
<feature type="compositionally biased region" description="Basic residues" evidence="1">
    <location>
        <begin position="117"/>
        <end position="129"/>
    </location>
</feature>
<reference evidence="2" key="1">
    <citation type="submission" date="2023-03" db="EMBL/GenBank/DDBJ databases">
        <title>Massive genome expansion in bonnet fungi (Mycena s.s.) driven by repeated elements and novel gene families across ecological guilds.</title>
        <authorList>
            <consortium name="Lawrence Berkeley National Laboratory"/>
            <person name="Harder C.B."/>
            <person name="Miyauchi S."/>
            <person name="Viragh M."/>
            <person name="Kuo A."/>
            <person name="Thoen E."/>
            <person name="Andreopoulos B."/>
            <person name="Lu D."/>
            <person name="Skrede I."/>
            <person name="Drula E."/>
            <person name="Henrissat B."/>
            <person name="Morin E."/>
            <person name="Kohler A."/>
            <person name="Barry K."/>
            <person name="LaButti K."/>
            <person name="Morin E."/>
            <person name="Salamov A."/>
            <person name="Lipzen A."/>
            <person name="Mereny Z."/>
            <person name="Hegedus B."/>
            <person name="Baldrian P."/>
            <person name="Stursova M."/>
            <person name="Weitz H."/>
            <person name="Taylor A."/>
            <person name="Grigoriev I.V."/>
            <person name="Nagy L.G."/>
            <person name="Martin F."/>
            <person name="Kauserud H."/>
        </authorList>
    </citation>
    <scope>NUCLEOTIDE SEQUENCE</scope>
    <source>
        <strain evidence="2">CBHHK182m</strain>
    </source>
</reference>
<feature type="compositionally biased region" description="Basic and acidic residues" evidence="1">
    <location>
        <begin position="1147"/>
        <end position="1175"/>
    </location>
</feature>
<proteinExistence type="predicted"/>
<feature type="compositionally biased region" description="Basic and acidic residues" evidence="1">
    <location>
        <begin position="169"/>
        <end position="180"/>
    </location>
</feature>
<feature type="region of interest" description="Disordered" evidence="1">
    <location>
        <begin position="92"/>
        <end position="190"/>
    </location>
</feature>
<feature type="region of interest" description="Disordered" evidence="1">
    <location>
        <begin position="50"/>
        <end position="80"/>
    </location>
</feature>
<evidence type="ECO:0000313" key="3">
    <source>
        <dbReference type="Proteomes" id="UP001215598"/>
    </source>
</evidence>
<sequence length="1671" mass="192573">MLRALRGVVTRFLPLAHRTDESDEELPPEYANLPIYDAAELRHTTVRSEDGGQVAYYSQGRKARSDSVEPPKRKREHSPSFFNILRWEKKRVPKTSESPPPRKRLRRRVSFSEERRPRKSFFPRNRSRSARNLADNDSYTSHDSDESSASRDSTIPRRTSAGSVHHPARNVENHVERGDDTPQQWNPWPNGNWEKTYPREYFEQCQFAVHWACEVRGGKKNTAGSSRAKDKEGGAHTLRLCRGVMKCTSSTCDIITRPQTKNSGRLLQLQAACSCGAPLQHFPCDVKIQYWVYRDGAHFQHSGYHHHDRVPIRHLTLRERSQFENVVNEHPRMGPAQLLAGRPALDGPGPSVANISSVLLNPHRIQYERQRILNPENKVRDQRFLPKLERFKEKHPEWTVGVHWMDRVNVIVLQSPWQRRIGLKDQIKSEAVNGVVSDGCHDYFSGHNHLLFLSSTFEPSHLKSWVPILMTYSNGSTAVHYRIHFLYLFRGLAMQCRAMKRKVTDSLFANVVDFSDAQRSGFIEAFVDFWLEHSPRGRKEDELRTAAAALLKGCRQHFGNQITRVARISRIVAPEEQSKFRKFAKLLLRQKDKEGLRRCAAGLVKEFPGAKRWVDWWMRPSHASMLCHVASGMERKLWDSLPATTNGAEAMHNKIYQMIGRRNTLFYGLEGLIRIAETFERSYDAARKGDKIYYGRDPQYWKNTRFRYSWTKHSRHEPRRKFSLDGRAPDTIARLKAKAARKRRDKQNPKSKPAHPPKPPVPPPEFQRSFRWHKNSCWLDSSLTVLYAVANRNFPELKAIFVLLPANHLFLDLLVILETHIKQAVIPGIESGGCKVLTKMRNEFRKKLAVAQYIRSEGSSDAIFGWFNEILAQLIKCKGGPDQTSEPCISFFRSYAVQVKKCVGSKTAPREHWEVSHPVWRAPFQLTLSMHQIFRGDLDKWFRWLLNPAEWEKATCWRQWDSKPFCNGAAQAKEYILSIPVVLIIELGETLDSPWKVPLTLLPLGSKFSPQGVKYTLAAEIYTDHTPELGASSHFIARYVTPDGARIFDYDGMRHNGHAKHRDGAKPSGWMSGRSDRLRDLPTGFRLTAIIYHLEGGVNGQQVFSAERRKAAPWGLQLHERANRFPRLAELERPHLMELAGDDRKKWTSRRRQGETREYEYETNHSTPHGDKVTDTGRFQPEFNALDIGLHLPPVDTAQDSVDALILQTIEVNSTERPKRSPPPLESGDSSDSNSTTPCPIHCHGCGRISDGDEDPDQVQCSTCGFWSHFRCQPENGQVDWNDPEVIFTCQGCRARPAELFSRGDILMLPDPLVKDGWRGKDVLWYPAKFLKRRPHARNPNDEFEFRYFDCIDWRSAEDILIRPSRHCNYDRASCEEMLNFQLRQDQIGKIRRPAFYEAQPAENQPLIEIYDAAVVPLAEFLISFPEDHPVVKWYNLVFTEAATESKDEIRARTPVYQSQAREFQTLRRLTCRKIHDLQLNDSVPELEWYRRILTVGRVLLQLLAIQHELEEPLNLNGDTFEDLIDKAIIPLTLEYDQGLRAMVLAAKPKQLQHKQYWDEPAFKTFLKDFTVNHTFPDPTYRPPTYTRIRNREAIRPPILIDNIRGTGEIPAKRHRQDSDNEEDTPTPKRQETSRALRSRQPKDPKKEKVAVLPAGKVVASGKGWVEIESS</sequence>
<evidence type="ECO:0008006" key="4">
    <source>
        <dbReference type="Google" id="ProtNLM"/>
    </source>
</evidence>
<dbReference type="SUPFAM" id="SSF57903">
    <property type="entry name" value="FYVE/PHD zinc finger"/>
    <property type="match status" value="1"/>
</dbReference>
<feature type="compositionally biased region" description="Basic and acidic residues" evidence="1">
    <location>
        <begin position="1626"/>
        <end position="1650"/>
    </location>
</feature>
<evidence type="ECO:0000256" key="1">
    <source>
        <dbReference type="SAM" id="MobiDB-lite"/>
    </source>
</evidence>
<dbReference type="EMBL" id="JARKIB010000339">
    <property type="protein sequence ID" value="KAJ7713662.1"/>
    <property type="molecule type" value="Genomic_DNA"/>
</dbReference>
<feature type="compositionally biased region" description="Polar residues" evidence="1">
    <location>
        <begin position="150"/>
        <end position="162"/>
    </location>
</feature>
<feature type="compositionally biased region" description="Pro residues" evidence="1">
    <location>
        <begin position="754"/>
        <end position="765"/>
    </location>
</feature>
<gene>
    <name evidence="2" type="ORF">B0H16DRAFT_1809678</name>
</gene>
<feature type="region of interest" description="Disordered" evidence="1">
    <location>
        <begin position="1147"/>
        <end position="1177"/>
    </location>
</feature>
<organism evidence="2 3">
    <name type="scientific">Mycena metata</name>
    <dbReference type="NCBI Taxonomy" id="1033252"/>
    <lineage>
        <taxon>Eukaryota</taxon>
        <taxon>Fungi</taxon>
        <taxon>Dikarya</taxon>
        <taxon>Basidiomycota</taxon>
        <taxon>Agaricomycotina</taxon>
        <taxon>Agaricomycetes</taxon>
        <taxon>Agaricomycetidae</taxon>
        <taxon>Agaricales</taxon>
        <taxon>Marasmiineae</taxon>
        <taxon>Mycenaceae</taxon>
        <taxon>Mycena</taxon>
    </lineage>
</organism>
<feature type="compositionally biased region" description="Basic and acidic residues" evidence="1">
    <location>
        <begin position="140"/>
        <end position="149"/>
    </location>
</feature>
<comment type="caution">
    <text evidence="2">The sequence shown here is derived from an EMBL/GenBank/DDBJ whole genome shotgun (WGS) entry which is preliminary data.</text>
</comment>